<proteinExistence type="predicted"/>
<feature type="transmembrane region" description="Helical" evidence="1">
    <location>
        <begin position="81"/>
        <end position="101"/>
    </location>
</feature>
<feature type="transmembrane region" description="Helical" evidence="1">
    <location>
        <begin position="144"/>
        <end position="164"/>
    </location>
</feature>
<evidence type="ECO:0000313" key="6">
    <source>
        <dbReference type="EMBL" id="KOO50441.1"/>
    </source>
</evidence>
<dbReference type="Pfam" id="PF13426">
    <property type="entry name" value="PAS_9"/>
    <property type="match status" value="2"/>
</dbReference>
<dbReference type="InterPro" id="IPR035919">
    <property type="entry name" value="EAL_sf"/>
</dbReference>
<dbReference type="SUPFAM" id="SSF55073">
    <property type="entry name" value="Nucleotide cyclase"/>
    <property type="match status" value="1"/>
</dbReference>
<dbReference type="SUPFAM" id="SSF55785">
    <property type="entry name" value="PYP-like sensor domain (PAS domain)"/>
    <property type="match status" value="2"/>
</dbReference>
<feature type="transmembrane region" description="Helical" evidence="1">
    <location>
        <begin position="14"/>
        <end position="35"/>
    </location>
</feature>
<dbReference type="SMART" id="SM00091">
    <property type="entry name" value="PAS"/>
    <property type="match status" value="2"/>
</dbReference>
<dbReference type="PANTHER" id="PTHR44757:SF2">
    <property type="entry name" value="BIOFILM ARCHITECTURE MAINTENANCE PROTEIN MBAA"/>
    <property type="match status" value="1"/>
</dbReference>
<dbReference type="InterPro" id="IPR000160">
    <property type="entry name" value="GGDEF_dom"/>
</dbReference>
<feature type="transmembrane region" description="Helical" evidence="1">
    <location>
        <begin position="47"/>
        <end position="69"/>
    </location>
</feature>
<dbReference type="PROSITE" id="PS50924">
    <property type="entry name" value="MHYT"/>
    <property type="match status" value="1"/>
</dbReference>
<dbReference type="STRING" id="284581.AMD01_01410"/>
<dbReference type="Pfam" id="PF03707">
    <property type="entry name" value="MHYT"/>
    <property type="match status" value="1"/>
</dbReference>
<dbReference type="NCBIfam" id="TIGR00229">
    <property type="entry name" value="sensory_box"/>
    <property type="match status" value="2"/>
</dbReference>
<evidence type="ECO:0000259" key="4">
    <source>
        <dbReference type="PROSITE" id="PS50887"/>
    </source>
</evidence>
<dbReference type="GO" id="GO:0016020">
    <property type="term" value="C:membrane"/>
    <property type="evidence" value="ECO:0007669"/>
    <property type="project" value="UniProtKB-UniRule"/>
</dbReference>
<dbReference type="InterPro" id="IPR052155">
    <property type="entry name" value="Biofilm_reg_signaling"/>
</dbReference>
<dbReference type="NCBIfam" id="TIGR00254">
    <property type="entry name" value="GGDEF"/>
    <property type="match status" value="1"/>
</dbReference>
<feature type="transmembrane region" description="Helical" evidence="1">
    <location>
        <begin position="220"/>
        <end position="242"/>
    </location>
</feature>
<dbReference type="SMART" id="SM00267">
    <property type="entry name" value="GGDEF"/>
    <property type="match status" value="1"/>
</dbReference>
<evidence type="ECO:0000256" key="1">
    <source>
        <dbReference type="PROSITE-ProRule" id="PRU00244"/>
    </source>
</evidence>
<dbReference type="SUPFAM" id="SSF141868">
    <property type="entry name" value="EAL domain-like"/>
    <property type="match status" value="1"/>
</dbReference>
<dbReference type="CDD" id="cd01949">
    <property type="entry name" value="GGDEF"/>
    <property type="match status" value="1"/>
</dbReference>
<evidence type="ECO:0008006" key="8">
    <source>
        <dbReference type="Google" id="ProtNLM"/>
    </source>
</evidence>
<keyword evidence="1" id="KW-1133">Transmembrane helix</keyword>
<dbReference type="FunFam" id="3.20.20.450:FF:000001">
    <property type="entry name" value="Cyclic di-GMP phosphodiesterase yahA"/>
    <property type="match status" value="1"/>
</dbReference>
<dbReference type="PROSITE" id="PS50887">
    <property type="entry name" value="GGDEF"/>
    <property type="match status" value="1"/>
</dbReference>
<evidence type="ECO:0000259" key="2">
    <source>
        <dbReference type="PROSITE" id="PS50112"/>
    </source>
</evidence>
<reference evidence="7" key="1">
    <citation type="submission" date="2015-08" db="EMBL/GenBank/DDBJ databases">
        <title>Fjat-14210 dsm16467.</title>
        <authorList>
            <person name="Liu B."/>
            <person name="Wang J."/>
            <person name="Zhu Y."/>
            <person name="Liu G."/>
            <person name="Chen Q."/>
            <person name="Chen Z."/>
            <person name="Lan J."/>
            <person name="Che J."/>
            <person name="Ge C."/>
            <person name="Shi H."/>
            <person name="Pan Z."/>
            <person name="Liu X."/>
        </authorList>
    </citation>
    <scope>NUCLEOTIDE SEQUENCE [LARGE SCALE GENOMIC DNA]</scope>
    <source>
        <strain evidence="7">DSM 16467</strain>
    </source>
</reference>
<keyword evidence="1" id="KW-0472">Membrane</keyword>
<dbReference type="InterPro" id="IPR035965">
    <property type="entry name" value="PAS-like_dom_sf"/>
</dbReference>
<dbReference type="InterPro" id="IPR000014">
    <property type="entry name" value="PAS"/>
</dbReference>
<dbReference type="EMBL" id="LILC01000002">
    <property type="protein sequence ID" value="KOO50441.1"/>
    <property type="molecule type" value="Genomic_DNA"/>
</dbReference>
<dbReference type="CDD" id="cd01948">
    <property type="entry name" value="EAL"/>
    <property type="match status" value="1"/>
</dbReference>
<feature type="transmembrane region" description="Helical" evidence="1">
    <location>
        <begin position="176"/>
        <end position="200"/>
    </location>
</feature>
<evidence type="ECO:0000313" key="7">
    <source>
        <dbReference type="Proteomes" id="UP000037558"/>
    </source>
</evidence>
<feature type="transmembrane region" description="Helical" evidence="1">
    <location>
        <begin position="113"/>
        <end position="138"/>
    </location>
</feature>
<dbReference type="CDD" id="cd00130">
    <property type="entry name" value="PAS"/>
    <property type="match status" value="2"/>
</dbReference>
<dbReference type="InterPro" id="IPR001633">
    <property type="entry name" value="EAL_dom"/>
</dbReference>
<dbReference type="InterPro" id="IPR029787">
    <property type="entry name" value="Nucleotide_cyclase"/>
</dbReference>
<organism evidence="6 7">
    <name type="scientific">Priestia koreensis</name>
    <dbReference type="NCBI Taxonomy" id="284581"/>
    <lineage>
        <taxon>Bacteria</taxon>
        <taxon>Bacillati</taxon>
        <taxon>Bacillota</taxon>
        <taxon>Bacilli</taxon>
        <taxon>Bacillales</taxon>
        <taxon>Bacillaceae</taxon>
        <taxon>Priestia</taxon>
    </lineage>
</organism>
<name>A0A0M0LHK5_9BACI</name>
<dbReference type="InterPro" id="IPR043128">
    <property type="entry name" value="Rev_trsase/Diguanyl_cyclase"/>
</dbReference>
<comment type="caution">
    <text evidence="6">The sequence shown here is derived from an EMBL/GenBank/DDBJ whole genome shotgun (WGS) entry which is preliminary data.</text>
</comment>
<dbReference type="Gene3D" id="3.30.450.20">
    <property type="entry name" value="PAS domain"/>
    <property type="match status" value="2"/>
</dbReference>
<dbReference type="Gene3D" id="3.20.20.450">
    <property type="entry name" value="EAL domain"/>
    <property type="match status" value="1"/>
</dbReference>
<dbReference type="PANTHER" id="PTHR44757">
    <property type="entry name" value="DIGUANYLATE CYCLASE DGCP"/>
    <property type="match status" value="1"/>
</dbReference>
<dbReference type="InterPro" id="IPR005330">
    <property type="entry name" value="MHYT_dom"/>
</dbReference>
<dbReference type="Proteomes" id="UP000037558">
    <property type="component" value="Unassembled WGS sequence"/>
</dbReference>
<dbReference type="AlphaFoldDB" id="A0A0M0LHK5"/>
<evidence type="ECO:0000259" key="3">
    <source>
        <dbReference type="PROSITE" id="PS50883"/>
    </source>
</evidence>
<dbReference type="Pfam" id="PF00563">
    <property type="entry name" value="EAL"/>
    <property type="match status" value="1"/>
</dbReference>
<gene>
    <name evidence="6" type="ORF">AMD01_01410</name>
</gene>
<dbReference type="SMART" id="SM00052">
    <property type="entry name" value="EAL"/>
    <property type="match status" value="1"/>
</dbReference>
<evidence type="ECO:0000259" key="5">
    <source>
        <dbReference type="PROSITE" id="PS50924"/>
    </source>
</evidence>
<feature type="domain" description="PAS" evidence="2">
    <location>
        <begin position="361"/>
        <end position="431"/>
    </location>
</feature>
<dbReference type="Pfam" id="PF00990">
    <property type="entry name" value="GGDEF"/>
    <property type="match status" value="1"/>
</dbReference>
<keyword evidence="7" id="KW-1185">Reference proteome</keyword>
<dbReference type="PATRIC" id="fig|284581.3.peg.536"/>
<feature type="domain" description="EAL" evidence="3">
    <location>
        <begin position="660"/>
        <end position="914"/>
    </location>
</feature>
<dbReference type="Gene3D" id="3.30.70.270">
    <property type="match status" value="1"/>
</dbReference>
<dbReference type="RefSeq" id="WP_053399596.1">
    <property type="nucleotide sequence ID" value="NZ_LILC01000002.1"/>
</dbReference>
<feature type="domain" description="MHYT" evidence="5">
    <location>
        <begin position="11"/>
        <end position="203"/>
    </location>
</feature>
<protein>
    <recommendedName>
        <fullName evidence="8">Diguanylate cyclase/phosphodiesterase with PAS/PAC sensor(S)</fullName>
    </recommendedName>
</protein>
<accession>A0A0M0LHK5</accession>
<feature type="domain" description="GGDEF" evidence="4">
    <location>
        <begin position="519"/>
        <end position="651"/>
    </location>
</feature>
<dbReference type="PROSITE" id="PS50112">
    <property type="entry name" value="PAS"/>
    <property type="match status" value="1"/>
</dbReference>
<dbReference type="PROSITE" id="PS50883">
    <property type="entry name" value="EAL"/>
    <property type="match status" value="1"/>
</dbReference>
<sequence length="934" mass="106697">MDYQELLGRNVNEILLFFSLCLGLAVIYFTVGILERLRQAEKALRQFWMILASLIVGVGVWGMNYVTMLSFEIIRLPHYEFLYAMEGMGLGVVSSYVALWLASSRKCGTLRLVTPSILLSCGLVGMQFISMIGGVPLFTYNRTLLIVCFVISLFISFVCLWVIFDIKRPAQSLYWFSKIVFSVMMTCAIMIAQYIGLAAAKPTPSIGVQTSYFLPVRTEFLVIMFTVFIVLLLVLMFVANFMNRHISDERLIKGAIFSSSIDPMIITNSEGRILDLNTSACEFFYTKSWLGENIQDMLPNSHHFHNLIGKRVEADIRIEKNEWKMVEITVTEIHTEQLPEYLVYIRDITAQRYYEEDLQETNDRYQQLFNSSPLAIIVHRHGEIISANEESLKIVGTMHEYEVVGQSILQFIAPEQVGKVDRMIENLLKGEIDHNALLKEIKIHNMQGDELYLETRSNVIKMRGMFYVQTIIKDITETRKVKNSVRYIDYQDELTGLPNGGLFNTLAHNMLEKAKKEKKTVSVLLIDLDRFRYVNEQYGRDVGDQLLKEVVKRIKKLLVANDILSRFGSDNFLLVTSGLTRNEVHSLAKDMLEAIQEVFFIEGESISLSASIGVSLFPKNSLVLNTLIRQADLAMYHTKKHGRNNLSFYESTMKTTDTRQMMIEQGLRKAIKKNELELHYQPKVSLQNHQIVGLEALIRWNHPTLGQISPGEFIPVAEETGLIIQITEWALRTACAQNKKWQEEGKKKMRVAVNISSVDFGEESFIHTVQKVLKETNLDPRYLELEITESVAIKNIDIVVEKLNTLQGLGIFISIDDFGSGYSSLSYIKKLPIDSLKIDRSFIKDIQESYKEAKIVKAIIGLAQSLNLSVVAEGVELAEQAALLQREQCDEVQGFYFSKPLSVGDLEELFFDIEEQVKEYAREYTTEMIDEVLL</sequence>
<keyword evidence="1" id="KW-0812">Transmembrane</keyword>